<gene>
    <name evidence="1" type="ORF">HHU12_07270</name>
</gene>
<reference evidence="1 2" key="1">
    <citation type="submission" date="2020-04" db="EMBL/GenBank/DDBJ databases">
        <title>Flammeovirga sp. SR4, a novel species isolated from seawater.</title>
        <authorList>
            <person name="Wang X."/>
        </authorList>
    </citation>
    <scope>NUCLEOTIDE SEQUENCE [LARGE SCALE GENOMIC DNA]</scope>
    <source>
        <strain evidence="1 2">ATCC 23126</strain>
    </source>
</reference>
<evidence type="ECO:0000313" key="1">
    <source>
        <dbReference type="EMBL" id="NME67757.1"/>
    </source>
</evidence>
<keyword evidence="2" id="KW-1185">Reference proteome</keyword>
<sequence>MKALIKILALIFLIGLFSMLNAMHSGEERDITVKANKSSIDVISVE</sequence>
<name>A0A7X9RTU2_9BACT</name>
<protein>
    <submittedName>
        <fullName evidence="1">Uncharacterized protein</fullName>
    </submittedName>
</protein>
<comment type="caution">
    <text evidence="1">The sequence shown here is derived from an EMBL/GenBank/DDBJ whole genome shotgun (WGS) entry which is preliminary data.</text>
</comment>
<dbReference type="EMBL" id="JABANE010000014">
    <property type="protein sequence ID" value="NME67757.1"/>
    <property type="molecule type" value="Genomic_DNA"/>
</dbReference>
<dbReference type="RefSeq" id="WP_169656086.1">
    <property type="nucleotide sequence ID" value="NZ_JABANE010000014.1"/>
</dbReference>
<proteinExistence type="predicted"/>
<evidence type="ECO:0000313" key="2">
    <source>
        <dbReference type="Proteomes" id="UP000576082"/>
    </source>
</evidence>
<organism evidence="1 2">
    <name type="scientific">Flammeovirga aprica JL-4</name>
    <dbReference type="NCBI Taxonomy" id="694437"/>
    <lineage>
        <taxon>Bacteria</taxon>
        <taxon>Pseudomonadati</taxon>
        <taxon>Bacteroidota</taxon>
        <taxon>Cytophagia</taxon>
        <taxon>Cytophagales</taxon>
        <taxon>Flammeovirgaceae</taxon>
        <taxon>Flammeovirga</taxon>
    </lineage>
</organism>
<dbReference type="Proteomes" id="UP000576082">
    <property type="component" value="Unassembled WGS sequence"/>
</dbReference>
<accession>A0A7X9RTU2</accession>
<dbReference type="AlphaFoldDB" id="A0A7X9RTU2"/>